<proteinExistence type="predicted"/>
<protein>
    <recommendedName>
        <fullName evidence="5">Phage holin family protein</fullName>
    </recommendedName>
</protein>
<keyword evidence="2" id="KW-1133">Transmembrane helix</keyword>
<keyword evidence="2" id="KW-0472">Membrane</keyword>
<feature type="transmembrane region" description="Helical" evidence="2">
    <location>
        <begin position="79"/>
        <end position="109"/>
    </location>
</feature>
<sequence>MQGEDPEGGVVQPTAPSLSDERTSTARRVARELRRLEALAAKRRRRVRLLRGVRGGAGAVGTLALLLKLKLAGSLAVKLAVALSVGLVFAWPALGLALLLVLAAVLWVASLADGDGGRPGPEGPWDLSCDCARREKRALRLATLIERRRSWLDDPSGPAPSPRVEAAIRRLKR</sequence>
<gene>
    <name evidence="3" type="ORF">GMJLKIPL_3844</name>
</gene>
<feature type="transmembrane region" description="Helical" evidence="2">
    <location>
        <begin position="49"/>
        <end position="67"/>
    </location>
</feature>
<organism evidence="3 4">
    <name type="scientific">Methylobacterium isbiliense</name>
    <dbReference type="NCBI Taxonomy" id="315478"/>
    <lineage>
        <taxon>Bacteria</taxon>
        <taxon>Pseudomonadati</taxon>
        <taxon>Pseudomonadota</taxon>
        <taxon>Alphaproteobacteria</taxon>
        <taxon>Hyphomicrobiales</taxon>
        <taxon>Methylobacteriaceae</taxon>
        <taxon>Methylobacterium</taxon>
    </lineage>
</organism>
<dbReference type="Proteomes" id="UP001055153">
    <property type="component" value="Unassembled WGS sequence"/>
</dbReference>
<dbReference type="EMBL" id="BPQQ01000044">
    <property type="protein sequence ID" value="GJE01903.1"/>
    <property type="molecule type" value="Genomic_DNA"/>
</dbReference>
<feature type="region of interest" description="Disordered" evidence="1">
    <location>
        <begin position="152"/>
        <end position="173"/>
    </location>
</feature>
<reference evidence="3" key="2">
    <citation type="submission" date="2021-08" db="EMBL/GenBank/DDBJ databases">
        <authorList>
            <person name="Tani A."/>
            <person name="Ola A."/>
            <person name="Ogura Y."/>
            <person name="Katsura K."/>
            <person name="Hayashi T."/>
        </authorList>
    </citation>
    <scope>NUCLEOTIDE SEQUENCE</scope>
    <source>
        <strain evidence="3">DSM 17168</strain>
    </source>
</reference>
<reference evidence="3" key="1">
    <citation type="journal article" date="2021" name="Front. Microbiol.">
        <title>Comprehensive Comparative Genomics and Phenotyping of Methylobacterium Species.</title>
        <authorList>
            <person name="Alessa O."/>
            <person name="Ogura Y."/>
            <person name="Fujitani Y."/>
            <person name="Takami H."/>
            <person name="Hayashi T."/>
            <person name="Sahin N."/>
            <person name="Tani A."/>
        </authorList>
    </citation>
    <scope>NUCLEOTIDE SEQUENCE</scope>
    <source>
        <strain evidence="3">DSM 17168</strain>
    </source>
</reference>
<evidence type="ECO:0008006" key="5">
    <source>
        <dbReference type="Google" id="ProtNLM"/>
    </source>
</evidence>
<evidence type="ECO:0000256" key="2">
    <source>
        <dbReference type="SAM" id="Phobius"/>
    </source>
</evidence>
<dbReference type="RefSeq" id="WP_238237138.1">
    <property type="nucleotide sequence ID" value="NZ_BPQQ01000044.1"/>
</dbReference>
<keyword evidence="2" id="KW-0812">Transmembrane</keyword>
<keyword evidence="4" id="KW-1185">Reference proteome</keyword>
<accession>A0ABQ4SHL0</accession>
<name>A0ABQ4SHL0_9HYPH</name>
<evidence type="ECO:0000313" key="3">
    <source>
        <dbReference type="EMBL" id="GJE01903.1"/>
    </source>
</evidence>
<evidence type="ECO:0000256" key="1">
    <source>
        <dbReference type="SAM" id="MobiDB-lite"/>
    </source>
</evidence>
<feature type="region of interest" description="Disordered" evidence="1">
    <location>
        <begin position="1"/>
        <end position="25"/>
    </location>
</feature>
<evidence type="ECO:0000313" key="4">
    <source>
        <dbReference type="Proteomes" id="UP001055153"/>
    </source>
</evidence>
<comment type="caution">
    <text evidence="3">The sequence shown here is derived from an EMBL/GenBank/DDBJ whole genome shotgun (WGS) entry which is preliminary data.</text>
</comment>